<dbReference type="SUPFAM" id="SSF56281">
    <property type="entry name" value="Metallo-hydrolase/oxidoreductase"/>
    <property type="match status" value="1"/>
</dbReference>
<dbReference type="SMART" id="SM01027">
    <property type="entry name" value="Beta-Casp"/>
    <property type="match status" value="1"/>
</dbReference>
<dbReference type="InterPro" id="IPR011108">
    <property type="entry name" value="RMMBL"/>
</dbReference>
<dbReference type="GO" id="GO:0016787">
    <property type="term" value="F:hydrolase activity"/>
    <property type="evidence" value="ECO:0007669"/>
    <property type="project" value="UniProtKB-KW"/>
</dbReference>
<dbReference type="Gene3D" id="3.40.50.10890">
    <property type="match status" value="1"/>
</dbReference>
<protein>
    <recommendedName>
        <fullName evidence="6">MBL fold hydrolase</fullName>
    </recommendedName>
</protein>
<comment type="caution">
    <text evidence="4">The sequence shown here is derived from an EMBL/GenBank/DDBJ whole genome shotgun (WGS) entry which is preliminary data.</text>
</comment>
<sequence>MKITFYGGAGMVTGANYLLETKKNKILVDCGMKQGDDDAKNSNFERFPYDISEISAIFVTHAHVDHIGMIPKLVKSGFRGRIISTPPTKDFAGPLLTDSEKLLRDEANKKGRTPPYSTGDIAQALGFWETVHYHETIQVSDFTAEFFDAGHILGSSFISIKAEDKTIVFSGDLGNENTPFIKPLEKIEYADYVLIESTYGGKLHENVRTRKDIIEDLIEDTTKKGGTLLIPAFALERTQEMLFELNELVENRRVRNVPIFVDSPLAITLTEIYRSYSGDSRYFSGAAISTGASGDGIFDFSGLKFTYSEKESKKIRETPNPKIIIAGSGMSHGGRIIFHEREYLSDPKNTILFVGFQSKGSVGRLIRDGAKTVNIFGDDVPVRSRVVAIDGYSAHADQKKLLEWITPMRFSLKKTFVVQGEEESASALAEKIRDLLAVSAEIPIDGETAVL</sequence>
<accession>A0A1F6BQI2</accession>
<dbReference type="EMBL" id="MFKJ01000005">
    <property type="protein sequence ID" value="OGG39181.1"/>
    <property type="molecule type" value="Genomic_DNA"/>
</dbReference>
<proteinExistence type="predicted"/>
<dbReference type="InterPro" id="IPR022712">
    <property type="entry name" value="Beta_Casp"/>
</dbReference>
<dbReference type="InterPro" id="IPR001279">
    <property type="entry name" value="Metallo-B-lactamas"/>
</dbReference>
<dbReference type="Proteomes" id="UP000178825">
    <property type="component" value="Unassembled WGS sequence"/>
</dbReference>
<reference evidence="4 5" key="1">
    <citation type="journal article" date="2016" name="Nat. Commun.">
        <title>Thousands of microbial genomes shed light on interconnected biogeochemical processes in an aquifer system.</title>
        <authorList>
            <person name="Anantharaman K."/>
            <person name="Brown C.T."/>
            <person name="Hug L.A."/>
            <person name="Sharon I."/>
            <person name="Castelle C.J."/>
            <person name="Probst A.J."/>
            <person name="Thomas B.C."/>
            <person name="Singh A."/>
            <person name="Wilkins M.J."/>
            <person name="Karaoz U."/>
            <person name="Brodie E.L."/>
            <person name="Williams K.H."/>
            <person name="Hubbard S.S."/>
            <person name="Banfield J.F."/>
        </authorList>
    </citation>
    <scope>NUCLEOTIDE SEQUENCE [LARGE SCALE GENOMIC DNA]</scope>
</reference>
<dbReference type="PANTHER" id="PTHR11203:SF37">
    <property type="entry name" value="INTEGRATOR COMPLEX SUBUNIT 11"/>
    <property type="match status" value="1"/>
</dbReference>
<feature type="domain" description="Beta-Casp" evidence="3">
    <location>
        <begin position="238"/>
        <end position="366"/>
    </location>
</feature>
<name>A0A1F6BQI2_9BACT</name>
<dbReference type="InterPro" id="IPR036866">
    <property type="entry name" value="RibonucZ/Hydroxyglut_hydro"/>
</dbReference>
<dbReference type="Pfam" id="PF07521">
    <property type="entry name" value="RMMBL"/>
    <property type="match status" value="1"/>
</dbReference>
<dbReference type="Pfam" id="PF10996">
    <property type="entry name" value="Beta-Casp"/>
    <property type="match status" value="1"/>
</dbReference>
<keyword evidence="1" id="KW-0378">Hydrolase</keyword>
<dbReference type="Gene3D" id="3.60.15.10">
    <property type="entry name" value="Ribonuclease Z/Hydroxyacylglutathione hydrolase-like"/>
    <property type="match status" value="1"/>
</dbReference>
<feature type="domain" description="Metallo-beta-lactamase" evidence="2">
    <location>
        <begin position="13"/>
        <end position="233"/>
    </location>
</feature>
<dbReference type="STRING" id="1798470.A3D55_01975"/>
<dbReference type="SMART" id="SM00849">
    <property type="entry name" value="Lactamase_B"/>
    <property type="match status" value="1"/>
</dbReference>
<dbReference type="GO" id="GO:0004521">
    <property type="term" value="F:RNA endonuclease activity"/>
    <property type="evidence" value="ECO:0007669"/>
    <property type="project" value="TreeGrafter"/>
</dbReference>
<dbReference type="CDD" id="cd16295">
    <property type="entry name" value="TTHA0252-CPSF-like_MBL-fold"/>
    <property type="match status" value="1"/>
</dbReference>
<gene>
    <name evidence="4" type="ORF">A3D55_01975</name>
</gene>
<dbReference type="AlphaFoldDB" id="A0A1F6BQI2"/>
<evidence type="ECO:0000256" key="1">
    <source>
        <dbReference type="ARBA" id="ARBA00022801"/>
    </source>
</evidence>
<organism evidence="4 5">
    <name type="scientific">Candidatus Jorgensenbacteria bacterium RIFCSPHIGHO2_02_FULL_45_20</name>
    <dbReference type="NCBI Taxonomy" id="1798470"/>
    <lineage>
        <taxon>Bacteria</taxon>
        <taxon>Candidatus Joergenseniibacteriota</taxon>
    </lineage>
</organism>
<evidence type="ECO:0008006" key="6">
    <source>
        <dbReference type="Google" id="ProtNLM"/>
    </source>
</evidence>
<evidence type="ECO:0000313" key="4">
    <source>
        <dbReference type="EMBL" id="OGG39181.1"/>
    </source>
</evidence>
<dbReference type="InterPro" id="IPR050698">
    <property type="entry name" value="MBL"/>
</dbReference>
<dbReference type="Pfam" id="PF00753">
    <property type="entry name" value="Lactamase_B"/>
    <property type="match status" value="1"/>
</dbReference>
<evidence type="ECO:0000259" key="3">
    <source>
        <dbReference type="SMART" id="SM01027"/>
    </source>
</evidence>
<dbReference type="PANTHER" id="PTHR11203">
    <property type="entry name" value="CLEAVAGE AND POLYADENYLATION SPECIFICITY FACTOR FAMILY MEMBER"/>
    <property type="match status" value="1"/>
</dbReference>
<evidence type="ECO:0000259" key="2">
    <source>
        <dbReference type="SMART" id="SM00849"/>
    </source>
</evidence>
<evidence type="ECO:0000313" key="5">
    <source>
        <dbReference type="Proteomes" id="UP000178825"/>
    </source>
</evidence>